<dbReference type="GO" id="GO:0097367">
    <property type="term" value="F:carbohydrate derivative binding"/>
    <property type="evidence" value="ECO:0007669"/>
    <property type="project" value="InterPro"/>
</dbReference>
<dbReference type="InterPro" id="IPR035466">
    <property type="entry name" value="GlmS/AgaS_SIS"/>
</dbReference>
<dbReference type="InterPro" id="IPR017932">
    <property type="entry name" value="GATase_2_dom"/>
</dbReference>
<dbReference type="Pfam" id="PF13522">
    <property type="entry name" value="GATase_6"/>
    <property type="match status" value="1"/>
</dbReference>
<dbReference type="HAMAP" id="MF_00164">
    <property type="entry name" value="GlmS"/>
    <property type="match status" value="1"/>
</dbReference>
<proteinExistence type="inferred from homology"/>
<dbReference type="EMBL" id="AFBR01000007">
    <property type="protein sequence ID" value="EGG57530.1"/>
    <property type="molecule type" value="Genomic_DNA"/>
</dbReference>
<evidence type="ECO:0000259" key="12">
    <source>
        <dbReference type="PROSITE" id="PS51464"/>
    </source>
</evidence>
<dbReference type="InterPro" id="IPR047084">
    <property type="entry name" value="GFAT_N"/>
</dbReference>
<feature type="domain" description="SIS" evidence="12">
    <location>
        <begin position="292"/>
        <end position="431"/>
    </location>
</feature>
<comment type="function">
    <text evidence="10">Catalyzes the first step in hexosamine metabolism, converting fructose-6P into glucosamine-6P using glutamine as a nitrogen source.</text>
</comment>
<dbReference type="AlphaFoldDB" id="F3QQ22"/>
<dbReference type="CDD" id="cd05008">
    <property type="entry name" value="SIS_GlmS_GlmD_1"/>
    <property type="match status" value="1"/>
</dbReference>
<feature type="active site" description="For Fru-6P isomerization activity" evidence="10">
    <location>
        <position position="610"/>
    </location>
</feature>
<dbReference type="EC" id="2.6.1.16" evidence="3 10"/>
<dbReference type="GeneID" id="98398896"/>
<dbReference type="Gene3D" id="3.40.50.10490">
    <property type="entry name" value="Glucose-6-phosphate isomerase like protein, domain 1"/>
    <property type="match status" value="2"/>
</dbReference>
<sequence>MCGIVGYIGKREAYPILIKGLKRLEYRGYDSAGVALISNSGDLNVYKAKGKVSDLERSVEAKDVSGHIGIAHTRWATHGEPCAENAHPHYSASGNLALIHNGIIENYATLKERLQQRGVKFRSQTDSEVLVQLIEYIQVSNDLDLLGAVQVALHEVIGAYAIAILDKRHPEQIIAARKSSPLVVGIGRDNEFYLASDATPIVEYTDKVVYLEDGDIAVIRPGDELKVVDMDNTRMHPTVKTVDINLGQLEKGGYPYFMLKEIFEQPDCLLDCMRGRINIDADNVTLSAVIDHKDKLLSASRFIIVACGTSWHAGLIGQQLIENYCRIPVYVEYASEFRYRNPVILPTDVVIAISQSGETADTLAAIELARKQGAFVFGICNSVGASIPRATHTGAYIHVGPEIGVASTKAFTGQVTVLAMLTLALAKARGTISQDEYVKMVRELVAIPEKMKEALKANEQIAQMAKIFTYAHNCLYLGRGYCYPVALEGALKLKEISYIHAEGYPAAEMKHGPIALIDSEMPVFVIATRNGMYEKLISNIQEVKARQGRVIALVTKGDTKIRDLADEVIELPETMECFEPLVVSVPLQLLAYHIAVCKGKDVDQPRNLAKSVTVE</sequence>
<dbReference type="Pfam" id="PF01380">
    <property type="entry name" value="SIS"/>
    <property type="match status" value="2"/>
</dbReference>
<dbReference type="Proteomes" id="UP000005546">
    <property type="component" value="Unassembled WGS sequence"/>
</dbReference>
<dbReference type="NCBIfam" id="NF001484">
    <property type="entry name" value="PRK00331.1"/>
    <property type="match status" value="1"/>
</dbReference>
<comment type="catalytic activity">
    <reaction evidence="1 10">
        <text>D-fructose 6-phosphate + L-glutamine = D-glucosamine 6-phosphate + L-glutamate</text>
        <dbReference type="Rhea" id="RHEA:13237"/>
        <dbReference type="ChEBI" id="CHEBI:29985"/>
        <dbReference type="ChEBI" id="CHEBI:58359"/>
        <dbReference type="ChEBI" id="CHEBI:58725"/>
        <dbReference type="ChEBI" id="CHEBI:61527"/>
        <dbReference type="EC" id="2.6.1.16"/>
    </reaction>
</comment>
<gene>
    <name evidence="10" type="primary">glmS</name>
    <name evidence="13" type="ORF">HMPREF9442_00259</name>
</gene>
<keyword evidence="14" id="KW-1185">Reference proteome</keyword>
<dbReference type="GO" id="GO:0005975">
    <property type="term" value="P:carbohydrate metabolic process"/>
    <property type="evidence" value="ECO:0007669"/>
    <property type="project" value="UniProtKB-UniRule"/>
</dbReference>
<dbReference type="GO" id="GO:0006002">
    <property type="term" value="P:fructose 6-phosphate metabolic process"/>
    <property type="evidence" value="ECO:0007669"/>
    <property type="project" value="TreeGrafter"/>
</dbReference>
<dbReference type="NCBIfam" id="TIGR01135">
    <property type="entry name" value="glmS"/>
    <property type="match status" value="1"/>
</dbReference>
<evidence type="ECO:0000256" key="8">
    <source>
        <dbReference type="ARBA" id="ARBA00022737"/>
    </source>
</evidence>
<dbReference type="STRING" id="762982.HMPREF9442_00259"/>
<accession>F3QQ22</accession>
<dbReference type="SUPFAM" id="SSF53697">
    <property type="entry name" value="SIS domain"/>
    <property type="match status" value="1"/>
</dbReference>
<dbReference type="InterPro" id="IPR046348">
    <property type="entry name" value="SIS_dom_sf"/>
</dbReference>
<dbReference type="GO" id="GO:0046349">
    <property type="term" value="P:amino sugar biosynthetic process"/>
    <property type="evidence" value="ECO:0007669"/>
    <property type="project" value="UniProtKB-ARBA"/>
</dbReference>
<dbReference type="InterPro" id="IPR001347">
    <property type="entry name" value="SIS_dom"/>
</dbReference>
<keyword evidence="7 10" id="KW-0808">Transferase</keyword>
<dbReference type="PANTHER" id="PTHR10937">
    <property type="entry name" value="GLUCOSAMINE--FRUCTOSE-6-PHOSPHATE AMINOTRANSFERASE, ISOMERIZING"/>
    <property type="match status" value="1"/>
</dbReference>
<reference evidence="13 14" key="1">
    <citation type="submission" date="2011-02" db="EMBL/GenBank/DDBJ databases">
        <authorList>
            <person name="Weinstock G."/>
            <person name="Sodergren E."/>
            <person name="Clifton S."/>
            <person name="Fulton L."/>
            <person name="Fulton B."/>
            <person name="Courtney L."/>
            <person name="Fronick C."/>
            <person name="Harrison M."/>
            <person name="Strong C."/>
            <person name="Farmer C."/>
            <person name="Delahaunty K."/>
            <person name="Markovic C."/>
            <person name="Hall O."/>
            <person name="Minx P."/>
            <person name="Tomlinson C."/>
            <person name="Mitreva M."/>
            <person name="Hou S."/>
            <person name="Chen J."/>
            <person name="Wollam A."/>
            <person name="Pepin K.H."/>
            <person name="Johnson M."/>
            <person name="Bhonagiri V."/>
            <person name="Zhang X."/>
            <person name="Suruliraj S."/>
            <person name="Warren W."/>
            <person name="Chinwalla A."/>
            <person name="Mardis E.R."/>
            <person name="Wilson R.K."/>
        </authorList>
    </citation>
    <scope>NUCLEOTIDE SEQUENCE [LARGE SCALE GENOMIC DNA]</scope>
    <source>
        <strain evidence="13 14">YIT 11841</strain>
    </source>
</reference>
<protein>
    <recommendedName>
        <fullName evidence="4 10">Glutamine--fructose-6-phosphate aminotransferase [isomerizing]</fullName>
        <ecNumber evidence="3 10">2.6.1.16</ecNumber>
    </recommendedName>
    <alternativeName>
        <fullName evidence="10">D-fructose-6-phosphate amidotransferase</fullName>
    </alternativeName>
    <alternativeName>
        <fullName evidence="10">GFAT</fullName>
    </alternativeName>
    <alternativeName>
        <fullName evidence="10">Glucosamine-6-phosphate synthase</fullName>
    </alternativeName>
    <alternativeName>
        <fullName evidence="10">Hexosephosphate aminotransferase</fullName>
    </alternativeName>
    <alternativeName>
        <fullName evidence="10">L-glutamine--D-fructose-6-phosphate amidotransferase</fullName>
    </alternativeName>
</protein>
<dbReference type="FunFam" id="3.40.50.10490:FF:000002">
    <property type="entry name" value="Glutamine--fructose-6-phosphate aminotransferase [isomerizing]"/>
    <property type="match status" value="1"/>
</dbReference>
<dbReference type="Gene3D" id="3.60.20.10">
    <property type="entry name" value="Glutamine Phosphoribosylpyrophosphate, subunit 1, domain 1"/>
    <property type="match status" value="1"/>
</dbReference>
<evidence type="ECO:0000256" key="10">
    <source>
        <dbReference type="HAMAP-Rule" id="MF_00164"/>
    </source>
</evidence>
<dbReference type="InterPro" id="IPR035490">
    <property type="entry name" value="GlmS/FrlB_SIS"/>
</dbReference>
<keyword evidence="5 10" id="KW-0963">Cytoplasm</keyword>
<dbReference type="PANTHER" id="PTHR10937:SF0">
    <property type="entry name" value="GLUTAMINE--FRUCTOSE-6-PHOSPHATE TRANSAMINASE (ISOMERIZING)"/>
    <property type="match status" value="1"/>
</dbReference>
<comment type="caution">
    <text evidence="13">The sequence shown here is derived from an EMBL/GenBank/DDBJ whole genome shotgun (WGS) entry which is preliminary data.</text>
</comment>
<organism evidence="13 14">
    <name type="scientific">Paraprevotella xylaniphila YIT 11841</name>
    <dbReference type="NCBI Taxonomy" id="762982"/>
    <lineage>
        <taxon>Bacteria</taxon>
        <taxon>Pseudomonadati</taxon>
        <taxon>Bacteroidota</taxon>
        <taxon>Bacteroidia</taxon>
        <taxon>Bacteroidales</taxon>
        <taxon>Prevotellaceae</taxon>
        <taxon>Paraprevotella</taxon>
    </lineage>
</organism>
<keyword evidence="8" id="KW-0677">Repeat</keyword>
<keyword evidence="6 10" id="KW-0032">Aminotransferase</keyword>
<dbReference type="GO" id="GO:0005829">
    <property type="term" value="C:cytosol"/>
    <property type="evidence" value="ECO:0007669"/>
    <property type="project" value="TreeGrafter"/>
</dbReference>
<dbReference type="InterPro" id="IPR005855">
    <property type="entry name" value="GFAT"/>
</dbReference>
<dbReference type="CDD" id="cd05009">
    <property type="entry name" value="SIS_GlmS_GlmD_2"/>
    <property type="match status" value="1"/>
</dbReference>
<evidence type="ECO:0000256" key="9">
    <source>
        <dbReference type="ARBA" id="ARBA00022962"/>
    </source>
</evidence>
<name>F3QQ22_9BACT</name>
<feature type="domain" description="SIS" evidence="12">
    <location>
        <begin position="464"/>
        <end position="605"/>
    </location>
</feature>
<dbReference type="PROSITE" id="PS51464">
    <property type="entry name" value="SIS"/>
    <property type="match status" value="2"/>
</dbReference>
<dbReference type="InterPro" id="IPR029055">
    <property type="entry name" value="Ntn_hydrolases_N"/>
</dbReference>
<dbReference type="HOGENOM" id="CLU_012520_5_2_10"/>
<evidence type="ECO:0000256" key="1">
    <source>
        <dbReference type="ARBA" id="ARBA00001031"/>
    </source>
</evidence>
<dbReference type="GO" id="GO:0004360">
    <property type="term" value="F:glutamine-fructose-6-phosphate transaminase (isomerizing) activity"/>
    <property type="evidence" value="ECO:0007669"/>
    <property type="project" value="UniProtKB-UniRule"/>
</dbReference>
<evidence type="ECO:0000256" key="7">
    <source>
        <dbReference type="ARBA" id="ARBA00022679"/>
    </source>
</evidence>
<feature type="active site" description="Nucleophile; for GATase activity" evidence="10">
    <location>
        <position position="2"/>
    </location>
</feature>
<dbReference type="eggNOG" id="COG0449">
    <property type="taxonomic scope" value="Bacteria"/>
</dbReference>
<evidence type="ECO:0000256" key="5">
    <source>
        <dbReference type="ARBA" id="ARBA00022490"/>
    </source>
</evidence>
<comment type="subunit">
    <text evidence="10">Homodimer.</text>
</comment>
<dbReference type="PROSITE" id="PS51278">
    <property type="entry name" value="GATASE_TYPE_2"/>
    <property type="match status" value="1"/>
</dbReference>
<dbReference type="CDD" id="cd00714">
    <property type="entry name" value="GFAT"/>
    <property type="match status" value="1"/>
</dbReference>
<evidence type="ECO:0000256" key="6">
    <source>
        <dbReference type="ARBA" id="ARBA00022576"/>
    </source>
</evidence>
<evidence type="ECO:0000256" key="2">
    <source>
        <dbReference type="ARBA" id="ARBA00004496"/>
    </source>
</evidence>
<dbReference type="FunFam" id="3.40.50.10490:FF:000001">
    <property type="entry name" value="Glutamine--fructose-6-phosphate aminotransferase [isomerizing]"/>
    <property type="match status" value="1"/>
</dbReference>
<evidence type="ECO:0000313" key="14">
    <source>
        <dbReference type="Proteomes" id="UP000005546"/>
    </source>
</evidence>
<evidence type="ECO:0000256" key="4">
    <source>
        <dbReference type="ARBA" id="ARBA00016090"/>
    </source>
</evidence>
<dbReference type="FunFam" id="3.60.20.10:FF:000006">
    <property type="entry name" value="Glutamine--fructose-6-phosphate aminotransferase [isomerizing]"/>
    <property type="match status" value="1"/>
</dbReference>
<dbReference type="SUPFAM" id="SSF56235">
    <property type="entry name" value="N-terminal nucleophile aminohydrolases (Ntn hydrolases)"/>
    <property type="match status" value="1"/>
</dbReference>
<evidence type="ECO:0000313" key="13">
    <source>
        <dbReference type="EMBL" id="EGG57530.1"/>
    </source>
</evidence>
<keyword evidence="9" id="KW-0315">Glutamine amidotransferase</keyword>
<dbReference type="RefSeq" id="WP_008624375.1">
    <property type="nucleotide sequence ID" value="NZ_GL883811.1"/>
</dbReference>
<dbReference type="OrthoDB" id="106547at2"/>
<feature type="domain" description="Glutamine amidotransferase type-2" evidence="11">
    <location>
        <begin position="2"/>
        <end position="222"/>
    </location>
</feature>
<evidence type="ECO:0000259" key="11">
    <source>
        <dbReference type="PROSITE" id="PS51278"/>
    </source>
</evidence>
<dbReference type="GO" id="GO:0006047">
    <property type="term" value="P:UDP-N-acetylglucosamine metabolic process"/>
    <property type="evidence" value="ECO:0007669"/>
    <property type="project" value="TreeGrafter"/>
</dbReference>
<dbReference type="GO" id="GO:0006487">
    <property type="term" value="P:protein N-linked glycosylation"/>
    <property type="evidence" value="ECO:0007669"/>
    <property type="project" value="TreeGrafter"/>
</dbReference>
<comment type="subcellular location">
    <subcellularLocation>
        <location evidence="2 10">Cytoplasm</location>
    </subcellularLocation>
</comment>
<feature type="initiator methionine" description="Removed" evidence="10">
    <location>
        <position position="1"/>
    </location>
</feature>
<evidence type="ECO:0000256" key="3">
    <source>
        <dbReference type="ARBA" id="ARBA00012916"/>
    </source>
</evidence>